<protein>
    <submittedName>
        <fullName evidence="1">Uncharacterized protein</fullName>
    </submittedName>
</protein>
<gene>
    <name evidence="1" type="ORF">NIES23_63940</name>
</gene>
<sequence length="35" mass="3926">MSLSTLPIEFELAVAKILKATYPHSRFKLTAEGDF</sequence>
<geneLocation type="plasmid" evidence="1">
    <name>plasmid4</name>
</geneLocation>
<organism evidence="1 2">
    <name type="scientific">Trichormus variabilis NIES-23</name>
    <dbReference type="NCBI Taxonomy" id="1973479"/>
    <lineage>
        <taxon>Bacteria</taxon>
        <taxon>Bacillati</taxon>
        <taxon>Cyanobacteriota</taxon>
        <taxon>Cyanophyceae</taxon>
        <taxon>Nostocales</taxon>
        <taxon>Nostocaceae</taxon>
        <taxon>Trichormus</taxon>
    </lineage>
</organism>
<evidence type="ECO:0000313" key="1">
    <source>
        <dbReference type="EMBL" id="BAY73542.1"/>
    </source>
</evidence>
<name>A0A1Z4KXC2_ANAVA</name>
<keyword evidence="1" id="KW-0614">Plasmid</keyword>
<proteinExistence type="predicted"/>
<reference evidence="1 2" key="1">
    <citation type="submission" date="2017-06" db="EMBL/GenBank/DDBJ databases">
        <title>Genome sequencing of cyanobaciteial culture collection at National Institute for Environmental Studies (NIES).</title>
        <authorList>
            <person name="Hirose Y."/>
            <person name="Shimura Y."/>
            <person name="Fujisawa T."/>
            <person name="Nakamura Y."/>
            <person name="Kawachi M."/>
        </authorList>
    </citation>
    <scope>NUCLEOTIDE SEQUENCE [LARGE SCALE GENOMIC DNA]</scope>
    <source>
        <strain evidence="1 2">NIES-23</strain>
        <plasmid evidence="2">Plasmid Plasmid4 dna</plasmid>
    </source>
</reference>
<accession>A0A1Z4KXC2</accession>
<dbReference type="EMBL" id="AP018220">
    <property type="protein sequence ID" value="BAY73542.1"/>
    <property type="molecule type" value="Genomic_DNA"/>
</dbReference>
<dbReference type="AlphaFoldDB" id="A0A1Z4KXC2"/>
<evidence type="ECO:0000313" key="2">
    <source>
        <dbReference type="Proteomes" id="UP000217507"/>
    </source>
</evidence>
<dbReference type="Proteomes" id="UP000217507">
    <property type="component" value="Plasmid Plasmid4 dna"/>
</dbReference>